<dbReference type="PANTHER" id="PTHR11076">
    <property type="entry name" value="DNA REPAIR POLYMERASE UMUC / TRANSFERASE FAMILY MEMBER"/>
    <property type="match status" value="1"/>
</dbReference>
<evidence type="ECO:0000256" key="1">
    <source>
        <dbReference type="ARBA" id="ARBA00001946"/>
    </source>
</evidence>
<keyword evidence="6" id="KW-0963">Cytoplasm</keyword>
<evidence type="ECO:0000256" key="15">
    <source>
        <dbReference type="ARBA" id="ARBA00023204"/>
    </source>
</evidence>
<evidence type="ECO:0000256" key="9">
    <source>
        <dbReference type="ARBA" id="ARBA00022705"/>
    </source>
</evidence>
<evidence type="ECO:0000256" key="16">
    <source>
        <dbReference type="ARBA" id="ARBA00049244"/>
    </source>
</evidence>
<comment type="caution">
    <text evidence="18">The sequence shown here is derived from an EMBL/GenBank/DDBJ whole genome shotgun (WGS) entry which is preliminary data.</text>
</comment>
<evidence type="ECO:0000259" key="17">
    <source>
        <dbReference type="PROSITE" id="PS50173"/>
    </source>
</evidence>
<accession>A0A9D6V921</accession>
<dbReference type="EC" id="2.7.7.7" evidence="4"/>
<dbReference type="Gene3D" id="3.40.1170.60">
    <property type="match status" value="1"/>
</dbReference>
<keyword evidence="5" id="KW-0515">Mutator protein</keyword>
<comment type="subcellular location">
    <subcellularLocation>
        <location evidence="2">Cytoplasm</location>
    </subcellularLocation>
</comment>
<dbReference type="SUPFAM" id="SSF56672">
    <property type="entry name" value="DNA/RNA polymerases"/>
    <property type="match status" value="1"/>
</dbReference>
<gene>
    <name evidence="18" type="ORF">HY912_17115</name>
</gene>
<sequence length="191" mass="20867">MRVLSSCIRRFILHVDADAFFASVEQALRPELKGLPVIVGGGDRGVVSAASYEARRYGVRSAMPVAHARRKCPRGIFLHPNFEAYRLFSSRMFAIMGEYSPLVEATSVDEGYIDLTGTLRLHKAPPWEVAHRILCRIRSSLGINASGGLASNRCWAKLATGIAKPNGLLYLESHNAMSFLGRLAVGEIPGV</sequence>
<evidence type="ECO:0000256" key="11">
    <source>
        <dbReference type="ARBA" id="ARBA00022763"/>
    </source>
</evidence>
<keyword evidence="14" id="KW-0238">DNA-binding</keyword>
<name>A0A9D6V921_9BACT</name>
<dbReference type="EMBL" id="JACRDE010000448">
    <property type="protein sequence ID" value="MBI5251212.1"/>
    <property type="molecule type" value="Genomic_DNA"/>
</dbReference>
<keyword evidence="12" id="KW-0460">Magnesium</keyword>
<dbReference type="GO" id="GO:0006260">
    <property type="term" value="P:DNA replication"/>
    <property type="evidence" value="ECO:0007669"/>
    <property type="project" value="UniProtKB-KW"/>
</dbReference>
<evidence type="ECO:0000256" key="4">
    <source>
        <dbReference type="ARBA" id="ARBA00012417"/>
    </source>
</evidence>
<dbReference type="PROSITE" id="PS50173">
    <property type="entry name" value="UMUC"/>
    <property type="match status" value="1"/>
</dbReference>
<evidence type="ECO:0000256" key="2">
    <source>
        <dbReference type="ARBA" id="ARBA00004496"/>
    </source>
</evidence>
<dbReference type="InterPro" id="IPR043128">
    <property type="entry name" value="Rev_trsase/Diguanyl_cyclase"/>
</dbReference>
<protein>
    <recommendedName>
        <fullName evidence="4">DNA-directed DNA polymerase</fullName>
        <ecNumber evidence="4">2.7.7.7</ecNumber>
    </recommendedName>
</protein>
<keyword evidence="8" id="KW-0548">Nucleotidyltransferase</keyword>
<dbReference type="InterPro" id="IPR050116">
    <property type="entry name" value="DNA_polymerase-Y"/>
</dbReference>
<dbReference type="GO" id="GO:0003887">
    <property type="term" value="F:DNA-directed DNA polymerase activity"/>
    <property type="evidence" value="ECO:0007669"/>
    <property type="project" value="UniProtKB-KW"/>
</dbReference>
<comment type="cofactor">
    <cofactor evidence="1">
        <name>Mg(2+)</name>
        <dbReference type="ChEBI" id="CHEBI:18420"/>
    </cofactor>
</comment>
<dbReference type="GO" id="GO:0046872">
    <property type="term" value="F:metal ion binding"/>
    <property type="evidence" value="ECO:0007669"/>
    <property type="project" value="UniProtKB-KW"/>
</dbReference>
<evidence type="ECO:0000256" key="12">
    <source>
        <dbReference type="ARBA" id="ARBA00022842"/>
    </source>
</evidence>
<dbReference type="Proteomes" id="UP000807825">
    <property type="component" value="Unassembled WGS sequence"/>
</dbReference>
<evidence type="ECO:0000256" key="6">
    <source>
        <dbReference type="ARBA" id="ARBA00022490"/>
    </source>
</evidence>
<keyword evidence="15" id="KW-0234">DNA repair</keyword>
<dbReference type="Pfam" id="PF00817">
    <property type="entry name" value="IMS"/>
    <property type="match status" value="1"/>
</dbReference>
<dbReference type="FunFam" id="3.40.1170.60:FF:000001">
    <property type="entry name" value="DNA polymerase IV"/>
    <property type="match status" value="1"/>
</dbReference>
<dbReference type="GO" id="GO:0009432">
    <property type="term" value="P:SOS response"/>
    <property type="evidence" value="ECO:0007669"/>
    <property type="project" value="TreeGrafter"/>
</dbReference>
<dbReference type="InterPro" id="IPR043502">
    <property type="entry name" value="DNA/RNA_pol_sf"/>
</dbReference>
<keyword evidence="10" id="KW-0479">Metal-binding</keyword>
<dbReference type="GO" id="GO:0005829">
    <property type="term" value="C:cytosol"/>
    <property type="evidence" value="ECO:0007669"/>
    <property type="project" value="TreeGrafter"/>
</dbReference>
<dbReference type="AlphaFoldDB" id="A0A9D6V921"/>
<comment type="similarity">
    <text evidence="3">Belongs to the DNA polymerase type-Y family.</text>
</comment>
<keyword evidence="11" id="KW-0227">DNA damage</keyword>
<keyword evidence="9" id="KW-0235">DNA replication</keyword>
<comment type="catalytic activity">
    <reaction evidence="16">
        <text>DNA(n) + a 2'-deoxyribonucleoside 5'-triphosphate = DNA(n+1) + diphosphate</text>
        <dbReference type="Rhea" id="RHEA:22508"/>
        <dbReference type="Rhea" id="RHEA-COMP:17339"/>
        <dbReference type="Rhea" id="RHEA-COMP:17340"/>
        <dbReference type="ChEBI" id="CHEBI:33019"/>
        <dbReference type="ChEBI" id="CHEBI:61560"/>
        <dbReference type="ChEBI" id="CHEBI:173112"/>
        <dbReference type="EC" id="2.7.7.7"/>
    </reaction>
</comment>
<dbReference type="GO" id="GO:0042276">
    <property type="term" value="P:error-prone translesion synthesis"/>
    <property type="evidence" value="ECO:0007669"/>
    <property type="project" value="TreeGrafter"/>
</dbReference>
<evidence type="ECO:0000256" key="13">
    <source>
        <dbReference type="ARBA" id="ARBA00022932"/>
    </source>
</evidence>
<dbReference type="GO" id="GO:0003677">
    <property type="term" value="F:DNA binding"/>
    <property type="evidence" value="ECO:0007669"/>
    <property type="project" value="UniProtKB-KW"/>
</dbReference>
<feature type="non-terminal residue" evidence="18">
    <location>
        <position position="191"/>
    </location>
</feature>
<evidence type="ECO:0000313" key="19">
    <source>
        <dbReference type="Proteomes" id="UP000807825"/>
    </source>
</evidence>
<evidence type="ECO:0000256" key="3">
    <source>
        <dbReference type="ARBA" id="ARBA00010945"/>
    </source>
</evidence>
<dbReference type="PANTHER" id="PTHR11076:SF33">
    <property type="entry name" value="DNA POLYMERASE KAPPA"/>
    <property type="match status" value="1"/>
</dbReference>
<keyword evidence="13" id="KW-0239">DNA-directed DNA polymerase</keyword>
<evidence type="ECO:0000256" key="10">
    <source>
        <dbReference type="ARBA" id="ARBA00022723"/>
    </source>
</evidence>
<evidence type="ECO:0000313" key="18">
    <source>
        <dbReference type="EMBL" id="MBI5251212.1"/>
    </source>
</evidence>
<proteinExistence type="inferred from homology"/>
<dbReference type="CDD" id="cd03586">
    <property type="entry name" value="PolY_Pol_IV_kappa"/>
    <property type="match status" value="1"/>
</dbReference>
<dbReference type="InterPro" id="IPR001126">
    <property type="entry name" value="UmuC"/>
</dbReference>
<dbReference type="Gene3D" id="3.30.70.270">
    <property type="match status" value="1"/>
</dbReference>
<evidence type="ECO:0000256" key="8">
    <source>
        <dbReference type="ARBA" id="ARBA00022695"/>
    </source>
</evidence>
<evidence type="ECO:0000256" key="14">
    <source>
        <dbReference type="ARBA" id="ARBA00023125"/>
    </source>
</evidence>
<dbReference type="GO" id="GO:0006281">
    <property type="term" value="P:DNA repair"/>
    <property type="evidence" value="ECO:0007669"/>
    <property type="project" value="UniProtKB-KW"/>
</dbReference>
<evidence type="ECO:0000256" key="7">
    <source>
        <dbReference type="ARBA" id="ARBA00022679"/>
    </source>
</evidence>
<keyword evidence="7" id="KW-0808">Transferase</keyword>
<dbReference type="InterPro" id="IPR022880">
    <property type="entry name" value="DNApol_IV"/>
</dbReference>
<feature type="domain" description="UmuC" evidence="17">
    <location>
        <begin position="12"/>
        <end position="191"/>
    </location>
</feature>
<organism evidence="18 19">
    <name type="scientific">Desulfomonile tiedjei</name>
    <dbReference type="NCBI Taxonomy" id="2358"/>
    <lineage>
        <taxon>Bacteria</taxon>
        <taxon>Pseudomonadati</taxon>
        <taxon>Thermodesulfobacteriota</taxon>
        <taxon>Desulfomonilia</taxon>
        <taxon>Desulfomonilales</taxon>
        <taxon>Desulfomonilaceae</taxon>
        <taxon>Desulfomonile</taxon>
    </lineage>
</organism>
<reference evidence="18" key="1">
    <citation type="submission" date="2020-07" db="EMBL/GenBank/DDBJ databases">
        <title>Huge and variable diversity of episymbiotic CPR bacteria and DPANN archaea in groundwater ecosystems.</title>
        <authorList>
            <person name="He C.Y."/>
            <person name="Keren R."/>
            <person name="Whittaker M."/>
            <person name="Farag I.F."/>
            <person name="Doudna J."/>
            <person name="Cate J.H.D."/>
            <person name="Banfield J.F."/>
        </authorList>
    </citation>
    <scope>NUCLEOTIDE SEQUENCE</scope>
    <source>
        <strain evidence="18">NC_groundwater_1664_Pr3_B-0.1um_52_9</strain>
    </source>
</reference>
<evidence type="ECO:0000256" key="5">
    <source>
        <dbReference type="ARBA" id="ARBA00022457"/>
    </source>
</evidence>